<keyword evidence="1" id="KW-0472">Membrane</keyword>
<feature type="transmembrane region" description="Helical" evidence="1">
    <location>
        <begin position="12"/>
        <end position="30"/>
    </location>
</feature>
<comment type="caution">
    <text evidence="2">The sequence shown here is derived from an EMBL/GenBank/DDBJ whole genome shotgun (WGS) entry which is preliminary data.</text>
</comment>
<reference evidence="2" key="1">
    <citation type="submission" date="2021-01" db="EMBL/GenBank/DDBJ databases">
        <authorList>
            <person name="Li R."/>
            <person name="Bekaert M."/>
        </authorList>
    </citation>
    <scope>NUCLEOTIDE SEQUENCE</scope>
    <source>
        <strain evidence="2">Farmed</strain>
    </source>
</reference>
<feature type="transmembrane region" description="Helical" evidence="1">
    <location>
        <begin position="36"/>
        <end position="59"/>
    </location>
</feature>
<dbReference type="AlphaFoldDB" id="A0A812ART9"/>
<evidence type="ECO:0000256" key="1">
    <source>
        <dbReference type="SAM" id="Phobius"/>
    </source>
</evidence>
<accession>A0A812ART9</accession>
<evidence type="ECO:0000313" key="2">
    <source>
        <dbReference type="EMBL" id="CAE1155178.1"/>
    </source>
</evidence>
<dbReference type="EMBL" id="CAHIKZ030000139">
    <property type="protein sequence ID" value="CAE1155178.1"/>
    <property type="molecule type" value="Genomic_DNA"/>
</dbReference>
<organism evidence="2 3">
    <name type="scientific">Acanthosepion pharaonis</name>
    <name type="common">Pharaoh cuttlefish</name>
    <name type="synonym">Sepia pharaonis</name>
    <dbReference type="NCBI Taxonomy" id="158019"/>
    <lineage>
        <taxon>Eukaryota</taxon>
        <taxon>Metazoa</taxon>
        <taxon>Spiralia</taxon>
        <taxon>Lophotrochozoa</taxon>
        <taxon>Mollusca</taxon>
        <taxon>Cephalopoda</taxon>
        <taxon>Coleoidea</taxon>
        <taxon>Decapodiformes</taxon>
        <taxon>Sepiida</taxon>
        <taxon>Sepiina</taxon>
        <taxon>Sepiidae</taxon>
        <taxon>Acanthosepion</taxon>
    </lineage>
</organism>
<dbReference type="Proteomes" id="UP000597762">
    <property type="component" value="Unassembled WGS sequence"/>
</dbReference>
<keyword evidence="1" id="KW-0812">Transmembrane</keyword>
<evidence type="ECO:0000313" key="3">
    <source>
        <dbReference type="Proteomes" id="UP000597762"/>
    </source>
</evidence>
<gene>
    <name evidence="2" type="ORF">SPHA_4417</name>
</gene>
<keyword evidence="3" id="KW-1185">Reference proteome</keyword>
<feature type="transmembrane region" description="Helical" evidence="1">
    <location>
        <begin position="143"/>
        <end position="164"/>
    </location>
</feature>
<feature type="transmembrane region" description="Helical" evidence="1">
    <location>
        <begin position="103"/>
        <end position="131"/>
    </location>
</feature>
<keyword evidence="1" id="KW-1133">Transmembrane helix</keyword>
<sequence length="167" mass="20121">MLFSSLFISSAIYLLLNFPSFLHYLLTFFFSSFLSFFFLSFFLYLFPLFFFLFPLLILLRWEPLFSHKSNEDGVKCLRGIVLSVCREEDTEVKYAAGSVDFSLFLFVFFFLIFFLSFCQYFLLFFSSAFFLLSFGFFLHYFPLIPHEFCLFFFLLYFLLLSVFLRRS</sequence>
<protein>
    <submittedName>
        <fullName evidence="2">PHKA_B</fullName>
    </submittedName>
</protein>
<proteinExistence type="predicted"/>
<name>A0A812ART9_ACAPH</name>